<dbReference type="Proteomes" id="UP000824120">
    <property type="component" value="Chromosome 2"/>
</dbReference>
<protein>
    <recommendedName>
        <fullName evidence="4">Polyprotein protein</fullName>
    </recommendedName>
</protein>
<comment type="caution">
    <text evidence="2">The sequence shown here is derived from an EMBL/GenBank/DDBJ whole genome shotgun (WGS) entry which is preliminary data.</text>
</comment>
<evidence type="ECO:0000313" key="2">
    <source>
        <dbReference type="EMBL" id="KAG5620478.1"/>
    </source>
</evidence>
<sequence length="195" mass="21915">MAMRAKQRQTSLPFPVLITELCRRVGVPRDEKTDIEVTPTSFTDIWRIEVEYTWDDVDRRRAAPVGTFPKVPSPSAASHPTRIIQAMLLKMGHLTHSANVRASRLEAEVTTLKAEVSDLRKGVDYLKFTYFTFLFESAEAQDVPASSEMPPTTTGDVPMDDVADDESEAETDEKKLDAHEATIYEDLPDLEETIV</sequence>
<accession>A0A9J6A746</accession>
<reference evidence="2 3" key="1">
    <citation type="submission" date="2020-09" db="EMBL/GenBank/DDBJ databases">
        <title>De no assembly of potato wild relative species, Solanum commersonii.</title>
        <authorList>
            <person name="Cho K."/>
        </authorList>
    </citation>
    <scope>NUCLEOTIDE SEQUENCE [LARGE SCALE GENOMIC DNA]</scope>
    <source>
        <strain evidence="2">LZ3.2</strain>
        <tissue evidence="2">Leaf</tissue>
    </source>
</reference>
<gene>
    <name evidence="2" type="ORF">H5410_005696</name>
</gene>
<dbReference type="PANTHER" id="PTHR33180:SF31">
    <property type="entry name" value="POLYPROTEIN PROTEIN"/>
    <property type="match status" value="1"/>
</dbReference>
<name>A0A9J6A746_SOLCO</name>
<keyword evidence="3" id="KW-1185">Reference proteome</keyword>
<proteinExistence type="predicted"/>
<evidence type="ECO:0000256" key="1">
    <source>
        <dbReference type="SAM" id="MobiDB-lite"/>
    </source>
</evidence>
<feature type="compositionally biased region" description="Acidic residues" evidence="1">
    <location>
        <begin position="158"/>
        <end position="171"/>
    </location>
</feature>
<evidence type="ECO:0000313" key="3">
    <source>
        <dbReference type="Proteomes" id="UP000824120"/>
    </source>
</evidence>
<dbReference type="AlphaFoldDB" id="A0A9J6A746"/>
<dbReference type="EMBL" id="JACXVP010000002">
    <property type="protein sequence ID" value="KAG5620478.1"/>
    <property type="molecule type" value="Genomic_DNA"/>
</dbReference>
<feature type="region of interest" description="Disordered" evidence="1">
    <location>
        <begin position="142"/>
        <end position="195"/>
    </location>
</feature>
<feature type="compositionally biased region" description="Basic and acidic residues" evidence="1">
    <location>
        <begin position="172"/>
        <end position="182"/>
    </location>
</feature>
<evidence type="ECO:0008006" key="4">
    <source>
        <dbReference type="Google" id="ProtNLM"/>
    </source>
</evidence>
<feature type="compositionally biased region" description="Acidic residues" evidence="1">
    <location>
        <begin position="186"/>
        <end position="195"/>
    </location>
</feature>
<organism evidence="2 3">
    <name type="scientific">Solanum commersonii</name>
    <name type="common">Commerson's wild potato</name>
    <name type="synonym">Commerson's nightshade</name>
    <dbReference type="NCBI Taxonomy" id="4109"/>
    <lineage>
        <taxon>Eukaryota</taxon>
        <taxon>Viridiplantae</taxon>
        <taxon>Streptophyta</taxon>
        <taxon>Embryophyta</taxon>
        <taxon>Tracheophyta</taxon>
        <taxon>Spermatophyta</taxon>
        <taxon>Magnoliopsida</taxon>
        <taxon>eudicotyledons</taxon>
        <taxon>Gunneridae</taxon>
        <taxon>Pentapetalae</taxon>
        <taxon>asterids</taxon>
        <taxon>lamiids</taxon>
        <taxon>Solanales</taxon>
        <taxon>Solanaceae</taxon>
        <taxon>Solanoideae</taxon>
        <taxon>Solaneae</taxon>
        <taxon>Solanum</taxon>
    </lineage>
</organism>
<dbReference type="PANTHER" id="PTHR33180">
    <property type="entry name" value="PHOTOSYSTEM II CP43 REACTION CENTER PROTEIN"/>
    <property type="match status" value="1"/>
</dbReference>